<feature type="compositionally biased region" description="Polar residues" evidence="2">
    <location>
        <begin position="102"/>
        <end position="114"/>
    </location>
</feature>
<gene>
    <name evidence="3" type="ORF">F8M41_025933</name>
</gene>
<proteinExistence type="predicted"/>
<reference evidence="3 4" key="1">
    <citation type="journal article" date="2019" name="Environ. Microbiol.">
        <title>At the nexus of three kingdoms: the genome of the mycorrhizal fungus Gigaspora margarita provides insights into plant, endobacterial and fungal interactions.</title>
        <authorList>
            <person name="Venice F."/>
            <person name="Ghignone S."/>
            <person name="Salvioli di Fossalunga A."/>
            <person name="Amselem J."/>
            <person name="Novero M."/>
            <person name="Xianan X."/>
            <person name="Sedzielewska Toro K."/>
            <person name="Morin E."/>
            <person name="Lipzen A."/>
            <person name="Grigoriev I.V."/>
            <person name="Henrissat B."/>
            <person name="Martin F.M."/>
            <person name="Bonfante P."/>
        </authorList>
    </citation>
    <scope>NUCLEOTIDE SEQUENCE [LARGE SCALE GENOMIC DNA]</scope>
    <source>
        <strain evidence="3 4">BEG34</strain>
    </source>
</reference>
<feature type="compositionally biased region" description="Acidic residues" evidence="2">
    <location>
        <begin position="362"/>
        <end position="383"/>
    </location>
</feature>
<dbReference type="AlphaFoldDB" id="A0A8H3XHM8"/>
<feature type="compositionally biased region" description="Polar residues" evidence="2">
    <location>
        <begin position="273"/>
        <end position="296"/>
    </location>
</feature>
<dbReference type="Proteomes" id="UP000439903">
    <property type="component" value="Unassembled WGS sequence"/>
</dbReference>
<comment type="caution">
    <text evidence="3">The sequence shown here is derived from an EMBL/GenBank/DDBJ whole genome shotgun (WGS) entry which is preliminary data.</text>
</comment>
<feature type="coiled-coil region" evidence="1">
    <location>
        <begin position="5"/>
        <end position="84"/>
    </location>
</feature>
<evidence type="ECO:0000256" key="2">
    <source>
        <dbReference type="SAM" id="MobiDB-lite"/>
    </source>
</evidence>
<evidence type="ECO:0000313" key="4">
    <source>
        <dbReference type="Proteomes" id="UP000439903"/>
    </source>
</evidence>
<feature type="compositionally biased region" description="Acidic residues" evidence="2">
    <location>
        <begin position="338"/>
        <end position="355"/>
    </location>
</feature>
<dbReference type="OrthoDB" id="2447460at2759"/>
<evidence type="ECO:0000313" key="3">
    <source>
        <dbReference type="EMBL" id="KAF0467815.1"/>
    </source>
</evidence>
<feature type="compositionally biased region" description="Basic and acidic residues" evidence="2">
    <location>
        <begin position="116"/>
        <end position="126"/>
    </location>
</feature>
<name>A0A8H3XHM8_GIGMA</name>
<protein>
    <submittedName>
        <fullName evidence="3">Uncharacterized protein</fullName>
    </submittedName>
</protein>
<organism evidence="3 4">
    <name type="scientific">Gigaspora margarita</name>
    <dbReference type="NCBI Taxonomy" id="4874"/>
    <lineage>
        <taxon>Eukaryota</taxon>
        <taxon>Fungi</taxon>
        <taxon>Fungi incertae sedis</taxon>
        <taxon>Mucoromycota</taxon>
        <taxon>Glomeromycotina</taxon>
        <taxon>Glomeromycetes</taxon>
        <taxon>Diversisporales</taxon>
        <taxon>Gigasporaceae</taxon>
        <taxon>Gigaspora</taxon>
    </lineage>
</organism>
<sequence length="390" mass="44205">MQSEIDSLRQRITELELEKAELEAKNSEIPELRKKLAEFEVRVVEIHKLRKKVADVEARNAELIKQIMEENNRRDARIEVLEKNRTDTTDRVPTLEHKHLQNDITNNNPSNLNSGADHHEKPSQEKEMDNFLDEMHKKSVGDEIRRRNKEKKIQRETDTQDVASDPVCTTDTFAIVNNLVESESQNIDKINSCTESSREIKVVANTSQDYAQKCIANSVVDSKVPHDIKTVNDQDKSALFGYEYDPVTLKKNKEQVKSKTITSHVNEISETMANTSANGSNPDGPKGNNSGDTTDVSGEDDFDKMIGEAFEEDEARIEKERQNEILSNIVTPAKADNYDDVYFDEEDLKEEEGESNEVKSDDENDSSNSEEEMPDESDDDGYGESDRGGT</sequence>
<evidence type="ECO:0000256" key="1">
    <source>
        <dbReference type="SAM" id="Coils"/>
    </source>
</evidence>
<accession>A0A8H3XHM8</accession>
<feature type="region of interest" description="Disordered" evidence="2">
    <location>
        <begin position="273"/>
        <end position="300"/>
    </location>
</feature>
<keyword evidence="1" id="KW-0175">Coiled coil</keyword>
<dbReference type="EMBL" id="WTPW01000950">
    <property type="protein sequence ID" value="KAF0467815.1"/>
    <property type="molecule type" value="Genomic_DNA"/>
</dbReference>
<feature type="region of interest" description="Disordered" evidence="2">
    <location>
        <begin position="324"/>
        <end position="390"/>
    </location>
</feature>
<keyword evidence="4" id="KW-1185">Reference proteome</keyword>
<feature type="region of interest" description="Disordered" evidence="2">
    <location>
        <begin position="98"/>
        <end position="126"/>
    </location>
</feature>